<dbReference type="EMBL" id="JACHJS010000001">
    <property type="protein sequence ID" value="MBB4963355.1"/>
    <property type="molecule type" value="Genomic_DNA"/>
</dbReference>
<evidence type="ECO:0000313" key="2">
    <source>
        <dbReference type="Proteomes" id="UP000542674"/>
    </source>
</evidence>
<dbReference type="Proteomes" id="UP000542674">
    <property type="component" value="Unassembled WGS sequence"/>
</dbReference>
<evidence type="ECO:0000313" key="1">
    <source>
        <dbReference type="EMBL" id="MBB4963355.1"/>
    </source>
</evidence>
<proteinExistence type="predicted"/>
<accession>A0A7W7SYU0</accession>
<dbReference type="RefSeq" id="WP_184666139.1">
    <property type="nucleotide sequence ID" value="NZ_BAABAI010000036.1"/>
</dbReference>
<dbReference type="AlphaFoldDB" id="A0A7W7SYU0"/>
<name>A0A7W7SYU0_9PSEU</name>
<gene>
    <name evidence="1" type="ORF">F4559_000714</name>
</gene>
<sequence>MENAETDARRQLVLGQAPALYGLVDDGPGVGAVVGWVLEFPGRAVLVDQAGWHSVHATVEDAELLANVTEGIGVHVVAAGPGVHRGLGRVACTPR</sequence>
<reference evidence="1 2" key="1">
    <citation type="submission" date="2020-08" db="EMBL/GenBank/DDBJ databases">
        <title>Sequencing the genomes of 1000 actinobacteria strains.</title>
        <authorList>
            <person name="Klenk H.-P."/>
        </authorList>
    </citation>
    <scope>NUCLEOTIDE SEQUENCE [LARGE SCALE GENOMIC DNA]</scope>
    <source>
        <strain evidence="1 2">DSM 45084</strain>
    </source>
</reference>
<keyword evidence="2" id="KW-1185">Reference proteome</keyword>
<comment type="caution">
    <text evidence="1">The sequence shown here is derived from an EMBL/GenBank/DDBJ whole genome shotgun (WGS) entry which is preliminary data.</text>
</comment>
<protein>
    <submittedName>
        <fullName evidence="1">Uncharacterized protein</fullName>
    </submittedName>
</protein>
<organism evidence="1 2">
    <name type="scientific">Saccharothrix violaceirubra</name>
    <dbReference type="NCBI Taxonomy" id="413306"/>
    <lineage>
        <taxon>Bacteria</taxon>
        <taxon>Bacillati</taxon>
        <taxon>Actinomycetota</taxon>
        <taxon>Actinomycetes</taxon>
        <taxon>Pseudonocardiales</taxon>
        <taxon>Pseudonocardiaceae</taxon>
        <taxon>Saccharothrix</taxon>
    </lineage>
</organism>